<protein>
    <submittedName>
        <fullName evidence="2">Uncharacterized protein</fullName>
    </submittedName>
</protein>
<gene>
    <name evidence="2" type="ORF">NTEN_LOCUS10001</name>
</gene>
<reference evidence="2 3" key="1">
    <citation type="submission" date="2020-02" db="EMBL/GenBank/DDBJ databases">
        <authorList>
            <person name="Ferguson B K."/>
        </authorList>
    </citation>
    <scope>NUCLEOTIDE SEQUENCE [LARGE SCALE GENOMIC DNA]</scope>
</reference>
<evidence type="ECO:0000256" key="1">
    <source>
        <dbReference type="SAM" id="MobiDB-lite"/>
    </source>
</evidence>
<evidence type="ECO:0000313" key="2">
    <source>
        <dbReference type="EMBL" id="CAB0004524.1"/>
    </source>
</evidence>
<organism evidence="2 3">
    <name type="scientific">Nesidiocoris tenuis</name>
    <dbReference type="NCBI Taxonomy" id="355587"/>
    <lineage>
        <taxon>Eukaryota</taxon>
        <taxon>Metazoa</taxon>
        <taxon>Ecdysozoa</taxon>
        <taxon>Arthropoda</taxon>
        <taxon>Hexapoda</taxon>
        <taxon>Insecta</taxon>
        <taxon>Pterygota</taxon>
        <taxon>Neoptera</taxon>
        <taxon>Paraneoptera</taxon>
        <taxon>Hemiptera</taxon>
        <taxon>Heteroptera</taxon>
        <taxon>Panheteroptera</taxon>
        <taxon>Cimicomorpha</taxon>
        <taxon>Miridae</taxon>
        <taxon>Dicyphina</taxon>
        <taxon>Nesidiocoris</taxon>
    </lineage>
</organism>
<dbReference type="Proteomes" id="UP000479000">
    <property type="component" value="Unassembled WGS sequence"/>
</dbReference>
<keyword evidence="3" id="KW-1185">Reference proteome</keyword>
<proteinExistence type="predicted"/>
<feature type="region of interest" description="Disordered" evidence="1">
    <location>
        <begin position="29"/>
        <end position="51"/>
    </location>
</feature>
<dbReference type="EMBL" id="CADCXU010015093">
    <property type="protein sequence ID" value="CAB0004524.1"/>
    <property type="molecule type" value="Genomic_DNA"/>
</dbReference>
<dbReference type="AlphaFoldDB" id="A0A6H5GKK6"/>
<accession>A0A6H5GKK6</accession>
<name>A0A6H5GKK6_9HEMI</name>
<evidence type="ECO:0000313" key="3">
    <source>
        <dbReference type="Proteomes" id="UP000479000"/>
    </source>
</evidence>
<sequence>MYTYKHNIYLIYETFCIQLKSGIQRIKKIKNKKKSSKRQKNGSNVIKKSRDKNVYNSRESCPTIGSKIFQMPFCALIFDEFDKNLEMSNRVVLQYFTRAHTQIWDRRRLAPGMSIREVLQLPSESHSSRVSWNQVFEDFINHRPRDHHHHLASPRAPK</sequence>
<feature type="compositionally biased region" description="Basic residues" evidence="1">
    <location>
        <begin position="29"/>
        <end position="40"/>
    </location>
</feature>